<reference evidence="1 2" key="1">
    <citation type="submission" date="2021-04" db="EMBL/GenBank/DDBJ databases">
        <authorList>
            <person name="Bliznina A."/>
        </authorList>
    </citation>
    <scope>NUCLEOTIDE SEQUENCE [LARGE SCALE GENOMIC DNA]</scope>
</reference>
<keyword evidence="2" id="KW-1185">Reference proteome</keyword>
<proteinExistence type="predicted"/>
<dbReference type="Proteomes" id="UP001158576">
    <property type="component" value="Chromosome 2"/>
</dbReference>
<accession>A0ABN7T9P2</accession>
<protein>
    <submittedName>
        <fullName evidence="1">Oidioi.mRNA.OKI2018_I69.chr2.g6601.t1.cds</fullName>
    </submittedName>
</protein>
<evidence type="ECO:0000313" key="2">
    <source>
        <dbReference type="Proteomes" id="UP001158576"/>
    </source>
</evidence>
<sequence>MSSKGIKFDARPTLPARPSMGVVMDDIEKTCISDVLFDYIQQNCQIDKSTEAILEKVKNKTEAARVREELRQTSLEAAEFSKAIIKNLPASLKTNLN</sequence>
<name>A0ABN7T9P2_OIKDI</name>
<gene>
    <name evidence="1" type="ORF">OKIOD_LOCUS15366</name>
</gene>
<evidence type="ECO:0000313" key="1">
    <source>
        <dbReference type="EMBL" id="CAG5112381.1"/>
    </source>
</evidence>
<dbReference type="EMBL" id="OU015567">
    <property type="protein sequence ID" value="CAG5112381.1"/>
    <property type="molecule type" value="Genomic_DNA"/>
</dbReference>
<organism evidence="1 2">
    <name type="scientific">Oikopleura dioica</name>
    <name type="common">Tunicate</name>
    <dbReference type="NCBI Taxonomy" id="34765"/>
    <lineage>
        <taxon>Eukaryota</taxon>
        <taxon>Metazoa</taxon>
        <taxon>Chordata</taxon>
        <taxon>Tunicata</taxon>
        <taxon>Appendicularia</taxon>
        <taxon>Copelata</taxon>
        <taxon>Oikopleuridae</taxon>
        <taxon>Oikopleura</taxon>
    </lineage>
</organism>